<dbReference type="PROSITE" id="PS50850">
    <property type="entry name" value="MFS"/>
    <property type="match status" value="1"/>
</dbReference>
<evidence type="ECO:0000256" key="4">
    <source>
        <dbReference type="ARBA" id="ARBA00022989"/>
    </source>
</evidence>
<feature type="transmembrane region" description="Helical" evidence="7">
    <location>
        <begin position="287"/>
        <end position="303"/>
    </location>
</feature>
<feature type="transmembrane region" description="Helical" evidence="7">
    <location>
        <begin position="444"/>
        <end position="464"/>
    </location>
</feature>
<organism evidence="9 10">
    <name type="scientific">Pestalotiopsis fici (strain W106-1 / CGMCC3.15140)</name>
    <dbReference type="NCBI Taxonomy" id="1229662"/>
    <lineage>
        <taxon>Eukaryota</taxon>
        <taxon>Fungi</taxon>
        <taxon>Dikarya</taxon>
        <taxon>Ascomycota</taxon>
        <taxon>Pezizomycotina</taxon>
        <taxon>Sordariomycetes</taxon>
        <taxon>Xylariomycetidae</taxon>
        <taxon>Amphisphaeriales</taxon>
        <taxon>Sporocadaceae</taxon>
        <taxon>Pestalotiopsis</taxon>
    </lineage>
</organism>
<feature type="transmembrane region" description="Helical" evidence="7">
    <location>
        <begin position="350"/>
        <end position="367"/>
    </location>
</feature>
<keyword evidence="3 7" id="KW-0812">Transmembrane</keyword>
<protein>
    <recommendedName>
        <fullName evidence="8">Major facilitator superfamily (MFS) profile domain-containing protein</fullName>
    </recommendedName>
</protein>
<reference evidence="10" key="1">
    <citation type="journal article" date="2015" name="BMC Genomics">
        <title>Genomic and transcriptomic analysis of the endophytic fungus Pestalotiopsis fici reveals its lifestyle and high potential for synthesis of natural products.</title>
        <authorList>
            <person name="Wang X."/>
            <person name="Zhang X."/>
            <person name="Liu L."/>
            <person name="Xiang M."/>
            <person name="Wang W."/>
            <person name="Sun X."/>
            <person name="Che Y."/>
            <person name="Guo L."/>
            <person name="Liu G."/>
            <person name="Guo L."/>
            <person name="Wang C."/>
            <person name="Yin W.B."/>
            <person name="Stadler M."/>
            <person name="Zhang X."/>
            <person name="Liu X."/>
        </authorList>
    </citation>
    <scope>NUCLEOTIDE SEQUENCE [LARGE SCALE GENOMIC DNA]</scope>
    <source>
        <strain evidence="10">W106-1 / CGMCC3.15140</strain>
    </source>
</reference>
<evidence type="ECO:0000259" key="8">
    <source>
        <dbReference type="PROSITE" id="PS50850"/>
    </source>
</evidence>
<feature type="transmembrane region" description="Helical" evidence="7">
    <location>
        <begin position="379"/>
        <end position="399"/>
    </location>
</feature>
<feature type="domain" description="Major facilitator superfamily (MFS) profile" evidence="8">
    <location>
        <begin position="45"/>
        <end position="470"/>
    </location>
</feature>
<keyword evidence="5 7" id="KW-0472">Membrane</keyword>
<proteinExistence type="inferred from homology"/>
<dbReference type="AlphaFoldDB" id="W3X1U7"/>
<keyword evidence="2" id="KW-0813">Transport</keyword>
<dbReference type="InterPro" id="IPR036259">
    <property type="entry name" value="MFS_trans_sf"/>
</dbReference>
<feature type="transmembrane region" description="Helical" evidence="7">
    <location>
        <begin position="111"/>
        <end position="130"/>
    </location>
</feature>
<dbReference type="PANTHER" id="PTHR43791:SF32">
    <property type="entry name" value="MAJOR FACILITATOR SUPERFAMILY (MFS) PROFILE DOMAIN-CONTAINING PROTEIN"/>
    <property type="match status" value="1"/>
</dbReference>
<dbReference type="Proteomes" id="UP000030651">
    <property type="component" value="Unassembled WGS sequence"/>
</dbReference>
<dbReference type="OrthoDB" id="2985014at2759"/>
<feature type="transmembrane region" description="Helical" evidence="7">
    <location>
        <begin position="136"/>
        <end position="159"/>
    </location>
</feature>
<dbReference type="FunFam" id="1.20.1250.20:FF:000065">
    <property type="entry name" value="Putative MFS pantothenate transporter"/>
    <property type="match status" value="1"/>
</dbReference>
<feature type="transmembrane region" description="Helical" evidence="7">
    <location>
        <begin position="171"/>
        <end position="192"/>
    </location>
</feature>
<evidence type="ECO:0000256" key="2">
    <source>
        <dbReference type="ARBA" id="ARBA00022448"/>
    </source>
</evidence>
<sequence>MSHESKVFRRSSEMELDAPERGVIISADWSIKEENNARWKVDIYLMPLMILGFFALQIDRANIGTALTSSITQDLGITTNEINIGNQLLSLGIFLLEIPSNILLLRVGPRLWLSCQIIAWGLVATFQGFINSYGSYLATRMLLGCMEAGFIPGCLYFMGGWYKKNESRVRVITFYIGQNFATATSSLLGAGLLKLDGHLGLPGWRWLFIVDGCITIFIGLVFVLFLPPSPDNGKPLISFGRWSYFTEKEQYVLKNRVLLDDPSKIHGERAHVGARDILAFLRTPKKWMHVLITMTSVCAVHSLSTYSPKILKSAGFEATQANALYSVSSYTAIFFNFTLAYFADRTDHTGPFILFAASCNVISYAVLRNLDVYSKWSKYASLIVAGIPYSAVHALNVGWMANSYSSIQDRSVSSAFIIMASNLAGIPAGQVFRADDAPFYKRGATVLTALAGLCWVLVAALGLWHRKEARSLKTVITQL</sequence>
<dbReference type="GO" id="GO:0016020">
    <property type="term" value="C:membrane"/>
    <property type="evidence" value="ECO:0007669"/>
    <property type="project" value="UniProtKB-SubCell"/>
</dbReference>
<gene>
    <name evidence="9" type="ORF">PFICI_07579</name>
</gene>
<feature type="transmembrane region" description="Helical" evidence="7">
    <location>
        <begin position="204"/>
        <end position="226"/>
    </location>
</feature>
<dbReference type="InParanoid" id="W3X1U7"/>
<dbReference type="Gene3D" id="1.20.1250.20">
    <property type="entry name" value="MFS general substrate transporter like domains"/>
    <property type="match status" value="2"/>
</dbReference>
<feature type="transmembrane region" description="Helical" evidence="7">
    <location>
        <begin position="84"/>
        <end position="104"/>
    </location>
</feature>
<evidence type="ECO:0000256" key="5">
    <source>
        <dbReference type="ARBA" id="ARBA00023136"/>
    </source>
</evidence>
<dbReference type="OMA" id="YTMSTWY"/>
<dbReference type="PANTHER" id="PTHR43791">
    <property type="entry name" value="PERMEASE-RELATED"/>
    <property type="match status" value="1"/>
</dbReference>
<dbReference type="Pfam" id="PF07690">
    <property type="entry name" value="MFS_1"/>
    <property type="match status" value="1"/>
</dbReference>
<comment type="subcellular location">
    <subcellularLocation>
        <location evidence="1">Membrane</location>
        <topology evidence="1">Multi-pass membrane protein</topology>
    </subcellularLocation>
</comment>
<dbReference type="SUPFAM" id="SSF103473">
    <property type="entry name" value="MFS general substrate transporter"/>
    <property type="match status" value="1"/>
</dbReference>
<evidence type="ECO:0000256" key="3">
    <source>
        <dbReference type="ARBA" id="ARBA00022692"/>
    </source>
</evidence>
<evidence type="ECO:0000256" key="7">
    <source>
        <dbReference type="SAM" id="Phobius"/>
    </source>
</evidence>
<feature type="transmembrane region" description="Helical" evidence="7">
    <location>
        <begin position="41"/>
        <end position="58"/>
    </location>
</feature>
<dbReference type="InterPro" id="IPR020846">
    <property type="entry name" value="MFS_dom"/>
</dbReference>
<evidence type="ECO:0000313" key="10">
    <source>
        <dbReference type="Proteomes" id="UP000030651"/>
    </source>
</evidence>
<dbReference type="KEGG" id="pfy:PFICI_07579"/>
<name>W3X1U7_PESFW</name>
<feature type="transmembrane region" description="Helical" evidence="7">
    <location>
        <begin position="411"/>
        <end position="432"/>
    </location>
</feature>
<feature type="transmembrane region" description="Helical" evidence="7">
    <location>
        <begin position="323"/>
        <end position="343"/>
    </location>
</feature>
<dbReference type="RefSeq" id="XP_007834351.1">
    <property type="nucleotide sequence ID" value="XM_007836160.1"/>
</dbReference>
<dbReference type="GeneID" id="19272592"/>
<dbReference type="InterPro" id="IPR011701">
    <property type="entry name" value="MFS"/>
</dbReference>
<evidence type="ECO:0000256" key="6">
    <source>
        <dbReference type="ARBA" id="ARBA00037968"/>
    </source>
</evidence>
<keyword evidence="10" id="KW-1185">Reference proteome</keyword>
<keyword evidence="4 7" id="KW-1133">Transmembrane helix</keyword>
<evidence type="ECO:0000313" key="9">
    <source>
        <dbReference type="EMBL" id="ETS80050.1"/>
    </source>
</evidence>
<dbReference type="HOGENOM" id="CLU_001265_0_1_1"/>
<comment type="similarity">
    <text evidence="6">Belongs to the major facilitator superfamily. Allantoate permease family.</text>
</comment>
<dbReference type="GO" id="GO:0022857">
    <property type="term" value="F:transmembrane transporter activity"/>
    <property type="evidence" value="ECO:0007669"/>
    <property type="project" value="InterPro"/>
</dbReference>
<dbReference type="eggNOG" id="KOG2533">
    <property type="taxonomic scope" value="Eukaryota"/>
</dbReference>
<evidence type="ECO:0000256" key="1">
    <source>
        <dbReference type="ARBA" id="ARBA00004141"/>
    </source>
</evidence>
<accession>W3X1U7</accession>
<dbReference type="EMBL" id="KI912113">
    <property type="protein sequence ID" value="ETS80050.1"/>
    <property type="molecule type" value="Genomic_DNA"/>
</dbReference>